<dbReference type="SUPFAM" id="SSF55729">
    <property type="entry name" value="Acyl-CoA N-acyltransferases (Nat)"/>
    <property type="match status" value="1"/>
</dbReference>
<evidence type="ECO:0000313" key="3">
    <source>
        <dbReference type="Proteomes" id="UP000479241"/>
    </source>
</evidence>
<protein>
    <submittedName>
        <fullName evidence="2">GNAT family N-acetyltransferase</fullName>
    </submittedName>
</protein>
<dbReference type="AlphaFoldDB" id="A0A6L9VYK0"/>
<proteinExistence type="predicted"/>
<name>A0A6L9VYK0_9ACTN</name>
<gene>
    <name evidence="2" type="ORF">GCU60_00470</name>
</gene>
<dbReference type="EMBL" id="JAAGWG010000001">
    <property type="protein sequence ID" value="NEK84250.1"/>
    <property type="molecule type" value="Genomic_DNA"/>
</dbReference>
<dbReference type="Gene3D" id="3.40.630.30">
    <property type="match status" value="1"/>
</dbReference>
<dbReference type="Proteomes" id="UP000479241">
    <property type="component" value="Unassembled WGS sequence"/>
</dbReference>
<comment type="caution">
    <text evidence="2">The sequence shown here is derived from an EMBL/GenBank/DDBJ whole genome shotgun (WGS) entry which is preliminary data.</text>
</comment>
<dbReference type="InterPro" id="IPR050644">
    <property type="entry name" value="PG_Glycine_Bridge_Synth"/>
</dbReference>
<dbReference type="InterPro" id="IPR016181">
    <property type="entry name" value="Acyl_CoA_acyltransferase"/>
</dbReference>
<dbReference type="PANTHER" id="PTHR36174">
    <property type="entry name" value="LIPID II:GLYCINE GLYCYLTRANSFERASE"/>
    <property type="match status" value="1"/>
</dbReference>
<dbReference type="InterPro" id="IPR038740">
    <property type="entry name" value="BioF2-like_GNAT_dom"/>
</dbReference>
<evidence type="ECO:0000259" key="1">
    <source>
        <dbReference type="Pfam" id="PF13480"/>
    </source>
</evidence>
<sequence length="335" mass="35944">MDVVPDAHWDKVIGEVGPLETYLRCAYHRVSAHAEPPGTRPVLLLHSDGGAEIALPLLLRPLPDGSGWDATSAYGYGGPVGTASRATAAFGEALDRWARENRVVTTFLRLHPLVGNVALVPAGAELVSPGPTVAWDVTPGRDLAAAQHAHHRRAVARARKAGVTVRIVEAPETLDRFRELYEETMRRQRADTFYLFPDAYWAALEAERHELGVVVVEGWLDGEVAAALLCFAGGPWLHYHLGGSSDAGRTVGASHLCFLSAATWAQSRGMSRFHLGGGTAGGAESPLFVFKRRFDPGSEPLAFSVAKLVHDPARHAALAGTDSTAGFFPPWRSPA</sequence>
<organism evidence="2 3">
    <name type="scientific">Blastococcus saxobsidens</name>
    <dbReference type="NCBI Taxonomy" id="138336"/>
    <lineage>
        <taxon>Bacteria</taxon>
        <taxon>Bacillati</taxon>
        <taxon>Actinomycetota</taxon>
        <taxon>Actinomycetes</taxon>
        <taxon>Geodermatophilales</taxon>
        <taxon>Geodermatophilaceae</taxon>
        <taxon>Blastococcus</taxon>
    </lineage>
</organism>
<feature type="domain" description="BioF2-like acetyltransferase" evidence="1">
    <location>
        <begin position="149"/>
        <end position="280"/>
    </location>
</feature>
<dbReference type="GO" id="GO:0016740">
    <property type="term" value="F:transferase activity"/>
    <property type="evidence" value="ECO:0007669"/>
    <property type="project" value="UniProtKB-KW"/>
</dbReference>
<dbReference type="Pfam" id="PF13480">
    <property type="entry name" value="Acetyltransf_6"/>
    <property type="match status" value="1"/>
</dbReference>
<dbReference type="PANTHER" id="PTHR36174:SF1">
    <property type="entry name" value="LIPID II:GLYCINE GLYCYLTRANSFERASE"/>
    <property type="match status" value="1"/>
</dbReference>
<accession>A0A6L9VYK0</accession>
<reference evidence="2 3" key="1">
    <citation type="submission" date="2019-12" db="EMBL/GenBank/DDBJ databases">
        <title>the WGS of Blastococcus saxobsidens 67B17.</title>
        <authorList>
            <person name="Jiang Z."/>
        </authorList>
    </citation>
    <scope>NUCLEOTIDE SEQUENCE [LARGE SCALE GENOMIC DNA]</scope>
    <source>
        <strain evidence="2 3">67B17</strain>
    </source>
</reference>
<dbReference type="RefSeq" id="WP_163201675.1">
    <property type="nucleotide sequence ID" value="NZ_JAAGWG010000001.1"/>
</dbReference>
<keyword evidence="2" id="KW-0808">Transferase</keyword>
<evidence type="ECO:0000313" key="2">
    <source>
        <dbReference type="EMBL" id="NEK84250.1"/>
    </source>
</evidence>